<dbReference type="InterPro" id="IPR016024">
    <property type="entry name" value="ARM-type_fold"/>
</dbReference>
<dbReference type="AlphaFoldDB" id="A0A7W8NG14"/>
<sequence length="172" mass="19114">MTRDEALRFLRAHQPLPSDDALALYPELGRSLLTQFDEARKHFEAHPDPECLPLLLRACGDKSGFGVYQLVCCAFIPQPASVVVPHLVTALQSPHLGVRYQAAGLSALFPDDRLVAPLRQVYHQGDDDERSAALLALTRNTSLKARDALLIPRPDIDDDLVEWVDEYFGSPD</sequence>
<dbReference type="InterPro" id="IPR011989">
    <property type="entry name" value="ARM-like"/>
</dbReference>
<dbReference type="Proteomes" id="UP000552709">
    <property type="component" value="Unassembled WGS sequence"/>
</dbReference>
<dbReference type="RefSeq" id="WP_184129461.1">
    <property type="nucleotide sequence ID" value="NZ_JACHFL010000003.1"/>
</dbReference>
<accession>A0A7W8NG14</accession>
<reference evidence="1 2" key="1">
    <citation type="submission" date="2020-08" db="EMBL/GenBank/DDBJ databases">
        <title>Genomic Encyclopedia of Type Strains, Phase IV (KMG-IV): sequencing the most valuable type-strain genomes for metagenomic binning, comparative biology and taxonomic classification.</title>
        <authorList>
            <person name="Goeker M."/>
        </authorList>
    </citation>
    <scope>NUCLEOTIDE SEQUENCE [LARGE SCALE GENOMIC DNA]</scope>
    <source>
        <strain evidence="1 2">DSM 27939</strain>
    </source>
</reference>
<comment type="caution">
    <text evidence="1">The sequence shown here is derived from an EMBL/GenBank/DDBJ whole genome shotgun (WGS) entry which is preliminary data.</text>
</comment>
<protein>
    <submittedName>
        <fullName evidence="1">HEAT repeat protein</fullName>
    </submittedName>
</protein>
<dbReference type="EMBL" id="JACHFL010000003">
    <property type="protein sequence ID" value="MBB5362492.1"/>
    <property type="molecule type" value="Genomic_DNA"/>
</dbReference>
<evidence type="ECO:0000313" key="1">
    <source>
        <dbReference type="EMBL" id="MBB5362492.1"/>
    </source>
</evidence>
<keyword evidence="2" id="KW-1185">Reference proteome</keyword>
<dbReference type="Gene3D" id="1.25.10.10">
    <property type="entry name" value="Leucine-rich Repeat Variant"/>
    <property type="match status" value="1"/>
</dbReference>
<gene>
    <name evidence="1" type="ORF">HNQ08_001587</name>
</gene>
<evidence type="ECO:0000313" key="2">
    <source>
        <dbReference type="Proteomes" id="UP000552709"/>
    </source>
</evidence>
<dbReference type="SUPFAM" id="SSF48371">
    <property type="entry name" value="ARM repeat"/>
    <property type="match status" value="1"/>
</dbReference>
<organism evidence="1 2">
    <name type="scientific">Deinococcus humi</name>
    <dbReference type="NCBI Taxonomy" id="662880"/>
    <lineage>
        <taxon>Bacteria</taxon>
        <taxon>Thermotogati</taxon>
        <taxon>Deinococcota</taxon>
        <taxon>Deinococci</taxon>
        <taxon>Deinococcales</taxon>
        <taxon>Deinococcaceae</taxon>
        <taxon>Deinococcus</taxon>
    </lineage>
</organism>
<name>A0A7W8NG14_9DEIO</name>
<proteinExistence type="predicted"/>